<evidence type="ECO:0000259" key="2">
    <source>
        <dbReference type="Pfam" id="PF14309"/>
    </source>
</evidence>
<feature type="compositionally biased region" description="Polar residues" evidence="1">
    <location>
        <begin position="366"/>
        <end position="376"/>
    </location>
</feature>
<dbReference type="EMBL" id="JBJKBG010000001">
    <property type="protein sequence ID" value="KAL3755847.1"/>
    <property type="molecule type" value="Genomic_DNA"/>
</dbReference>
<dbReference type="PANTHER" id="PTHR37751:SF1">
    <property type="entry name" value="LOW PROTEIN: M-PHASE INDUCER PHOSPHATASE-LIKE PROTEIN"/>
    <property type="match status" value="1"/>
</dbReference>
<feature type="compositionally biased region" description="Basic and acidic residues" evidence="1">
    <location>
        <begin position="285"/>
        <end position="296"/>
    </location>
</feature>
<dbReference type="PANTHER" id="PTHR37751">
    <property type="entry name" value="LOW PROTEIN: M-PHASE INDUCER PHOSPHATASE-LIKE PROTEIN"/>
    <property type="match status" value="1"/>
</dbReference>
<dbReference type="InterPro" id="IPR025486">
    <property type="entry name" value="DUF4378"/>
</dbReference>
<feature type="compositionally biased region" description="Low complexity" evidence="1">
    <location>
        <begin position="144"/>
        <end position="154"/>
    </location>
</feature>
<feature type="region of interest" description="Disordered" evidence="1">
    <location>
        <begin position="51"/>
        <end position="70"/>
    </location>
</feature>
<gene>
    <name evidence="4" type="ORF">ACJRO7_002833</name>
</gene>
<dbReference type="Pfam" id="PF14383">
    <property type="entry name" value="VARLMGL"/>
    <property type="match status" value="1"/>
</dbReference>
<evidence type="ECO:0000259" key="3">
    <source>
        <dbReference type="Pfam" id="PF14383"/>
    </source>
</evidence>
<evidence type="ECO:0008006" key="6">
    <source>
        <dbReference type="Google" id="ProtNLM"/>
    </source>
</evidence>
<dbReference type="Pfam" id="PF14309">
    <property type="entry name" value="DUF4378"/>
    <property type="match status" value="1"/>
</dbReference>
<feature type="region of interest" description="Disordered" evidence="1">
    <location>
        <begin position="1"/>
        <end position="22"/>
    </location>
</feature>
<feature type="region of interest" description="Disordered" evidence="1">
    <location>
        <begin position="101"/>
        <end position="126"/>
    </location>
</feature>
<feature type="region of interest" description="Disordered" evidence="1">
    <location>
        <begin position="282"/>
        <end position="400"/>
    </location>
</feature>
<feature type="region of interest" description="Disordered" evidence="1">
    <location>
        <begin position="144"/>
        <end position="212"/>
    </location>
</feature>
<keyword evidence="5" id="KW-1185">Reference proteome</keyword>
<organism evidence="4 5">
    <name type="scientific">Eucalyptus globulus</name>
    <name type="common">Tasmanian blue gum</name>
    <dbReference type="NCBI Taxonomy" id="34317"/>
    <lineage>
        <taxon>Eukaryota</taxon>
        <taxon>Viridiplantae</taxon>
        <taxon>Streptophyta</taxon>
        <taxon>Embryophyta</taxon>
        <taxon>Tracheophyta</taxon>
        <taxon>Spermatophyta</taxon>
        <taxon>Magnoliopsida</taxon>
        <taxon>eudicotyledons</taxon>
        <taxon>Gunneridae</taxon>
        <taxon>Pentapetalae</taxon>
        <taxon>rosids</taxon>
        <taxon>malvids</taxon>
        <taxon>Myrtales</taxon>
        <taxon>Myrtaceae</taxon>
        <taxon>Myrtoideae</taxon>
        <taxon>Eucalypteae</taxon>
        <taxon>Eucalyptus</taxon>
    </lineage>
</organism>
<proteinExistence type="predicted"/>
<evidence type="ECO:0000313" key="5">
    <source>
        <dbReference type="Proteomes" id="UP001634007"/>
    </source>
</evidence>
<protein>
    <recommendedName>
        <fullName evidence="6">DUF4378 domain-containing protein</fullName>
    </recommendedName>
</protein>
<feature type="region of interest" description="Disordered" evidence="1">
    <location>
        <begin position="423"/>
        <end position="525"/>
    </location>
</feature>
<reference evidence="4 5" key="1">
    <citation type="submission" date="2024-11" db="EMBL/GenBank/DDBJ databases">
        <title>Chromosome-level genome assembly of Eucalyptus globulus Labill. provides insights into its genome evolution.</title>
        <authorList>
            <person name="Li X."/>
        </authorList>
    </citation>
    <scope>NUCLEOTIDE SEQUENCE [LARGE SCALE GENOMIC DNA]</scope>
    <source>
        <strain evidence="4">CL2024</strain>
        <tissue evidence="4">Fresh tender leaves</tissue>
    </source>
</reference>
<evidence type="ECO:0000256" key="1">
    <source>
        <dbReference type="SAM" id="MobiDB-lite"/>
    </source>
</evidence>
<feature type="compositionally biased region" description="Low complexity" evidence="1">
    <location>
        <begin position="488"/>
        <end position="499"/>
    </location>
</feature>
<dbReference type="AlphaFoldDB" id="A0ABD3LWR5"/>
<feature type="compositionally biased region" description="Basic and acidic residues" evidence="1">
    <location>
        <begin position="102"/>
        <end position="113"/>
    </location>
</feature>
<feature type="compositionally biased region" description="Polar residues" evidence="1">
    <location>
        <begin position="314"/>
        <end position="327"/>
    </location>
</feature>
<dbReference type="InterPro" id="IPR032795">
    <property type="entry name" value="DUF3741-assoc"/>
</dbReference>
<feature type="domain" description="DUF4378" evidence="2">
    <location>
        <begin position="532"/>
        <end position="710"/>
    </location>
</feature>
<sequence>MGKERYWGGGRPSKRGGDNQKETSPGCMCAVFHLFDFHQFQFAINQQPSFKFGSSLPDEPTIPKGTEAPRNSLELEQPQLEPNRKDGELCLDIPMGIQIKTGGDRRSKQEGHCCDSSSSSAATPEIVRTPTLVARLMGLDLLPDSCSSSPRVSSTLERPTTIPGKSPSLSGRPRKPRSSDQKSWSENYGDVNAGTRSLPETPRMSSARRSVDADRRLSLHISKENLNSSEELEFSRFTTLRRKEFKCEDENRSPSYYARQIVKQVKESVGRKVGMDITNVVRNSEQGRDSNAEAVKKHFKSRKSSWIGAKATEDNSSPGKQEQSMTFSPRLRLLEMREKKIRPPSNVKDQVSQTPRPGSSPPSPSNVIELQVQPTKGTVKPKPQAPEGQELNQRKSSEKCKAAMERFKKPSRASTLNSIRNKQEELFVRPTQAAATSSPNAPDKKRKKTAYTGDMRSIAVATLLPVKRDPSPPATKIPQKQVHGAHASKQSSQLSGGSSPQEATHVRGARKGEDDRSNAGASSATTGAVAAELQYVTLVLKHLGIERPTSLLAFTRWFSPSHPLDPSIFEHLELSSSTSPTDGGASAATEISNGQLQHKCDRKLLFDILDEILVEVLKPCLNLKPWAGAFERHSHRHHHRHDKGSQLIDTLCTKIKSFPRADCRVLEDIDALIDKDLPHMKHQSSRALEEEGDGLVAEIERDILDTLVQETAAAMAMAMA</sequence>
<accession>A0ABD3LWR5</accession>
<comment type="caution">
    <text evidence="4">The sequence shown here is derived from an EMBL/GenBank/DDBJ whole genome shotgun (WGS) entry which is preliminary data.</text>
</comment>
<feature type="domain" description="DUF3741" evidence="3">
    <location>
        <begin position="127"/>
        <end position="146"/>
    </location>
</feature>
<evidence type="ECO:0000313" key="4">
    <source>
        <dbReference type="EMBL" id="KAL3755847.1"/>
    </source>
</evidence>
<name>A0ABD3LWR5_EUCGL</name>
<dbReference type="Proteomes" id="UP001634007">
    <property type="component" value="Unassembled WGS sequence"/>
</dbReference>